<dbReference type="Proteomes" id="UP000325577">
    <property type="component" value="Linkage Group LG10"/>
</dbReference>
<evidence type="ECO:0000313" key="1">
    <source>
        <dbReference type="EMBL" id="KAA8544641.1"/>
    </source>
</evidence>
<feature type="non-terminal residue" evidence="1">
    <location>
        <position position="35"/>
    </location>
</feature>
<reference evidence="1 2" key="1">
    <citation type="submission" date="2019-09" db="EMBL/GenBank/DDBJ databases">
        <title>A chromosome-level genome assembly of the Chinese tupelo Nyssa sinensis.</title>
        <authorList>
            <person name="Yang X."/>
            <person name="Kang M."/>
            <person name="Yang Y."/>
            <person name="Xiong H."/>
            <person name="Wang M."/>
            <person name="Zhang Z."/>
            <person name="Wang Z."/>
            <person name="Wu H."/>
            <person name="Ma T."/>
            <person name="Liu J."/>
            <person name="Xi Z."/>
        </authorList>
    </citation>
    <scope>NUCLEOTIDE SEQUENCE [LARGE SCALE GENOMIC DNA]</scope>
    <source>
        <strain evidence="1">J267</strain>
        <tissue evidence="1">Leaf</tissue>
    </source>
</reference>
<evidence type="ECO:0000313" key="2">
    <source>
        <dbReference type="Proteomes" id="UP000325577"/>
    </source>
</evidence>
<name>A0A5J5BTQ2_9ASTE</name>
<keyword evidence="2" id="KW-1185">Reference proteome</keyword>
<dbReference type="AlphaFoldDB" id="A0A5J5BTQ2"/>
<organism evidence="1 2">
    <name type="scientific">Nyssa sinensis</name>
    <dbReference type="NCBI Taxonomy" id="561372"/>
    <lineage>
        <taxon>Eukaryota</taxon>
        <taxon>Viridiplantae</taxon>
        <taxon>Streptophyta</taxon>
        <taxon>Embryophyta</taxon>
        <taxon>Tracheophyta</taxon>
        <taxon>Spermatophyta</taxon>
        <taxon>Magnoliopsida</taxon>
        <taxon>eudicotyledons</taxon>
        <taxon>Gunneridae</taxon>
        <taxon>Pentapetalae</taxon>
        <taxon>asterids</taxon>
        <taxon>Cornales</taxon>
        <taxon>Nyssaceae</taxon>
        <taxon>Nyssa</taxon>
    </lineage>
</organism>
<protein>
    <submittedName>
        <fullName evidence="1">Uncharacterized protein</fullName>
    </submittedName>
</protein>
<accession>A0A5J5BTQ2</accession>
<sequence length="35" mass="3776">MREPRYPLPRVVLFTLKTSPPPARPANGASAARAS</sequence>
<dbReference type="EMBL" id="CM018033">
    <property type="protein sequence ID" value="KAA8544641.1"/>
    <property type="molecule type" value="Genomic_DNA"/>
</dbReference>
<gene>
    <name evidence="1" type="ORF">F0562_019425</name>
</gene>
<proteinExistence type="predicted"/>